<name>A0A2T7FA96_9POAL</name>
<gene>
    <name evidence="3" type="ORF">GQ55_1G336100</name>
</gene>
<proteinExistence type="predicted"/>
<organism evidence="3 4">
    <name type="scientific">Panicum hallii var. hallii</name>
    <dbReference type="NCBI Taxonomy" id="1504633"/>
    <lineage>
        <taxon>Eukaryota</taxon>
        <taxon>Viridiplantae</taxon>
        <taxon>Streptophyta</taxon>
        <taxon>Embryophyta</taxon>
        <taxon>Tracheophyta</taxon>
        <taxon>Spermatophyta</taxon>
        <taxon>Magnoliopsida</taxon>
        <taxon>Liliopsida</taxon>
        <taxon>Poales</taxon>
        <taxon>Poaceae</taxon>
        <taxon>PACMAD clade</taxon>
        <taxon>Panicoideae</taxon>
        <taxon>Panicodae</taxon>
        <taxon>Paniceae</taxon>
        <taxon>Panicinae</taxon>
        <taxon>Panicum</taxon>
        <taxon>Panicum sect. Panicum</taxon>
    </lineage>
</organism>
<dbReference type="EMBL" id="CM009749">
    <property type="protein sequence ID" value="PUZ77003.1"/>
    <property type="molecule type" value="Genomic_DNA"/>
</dbReference>
<dbReference type="SUPFAM" id="SSF81383">
    <property type="entry name" value="F-box domain"/>
    <property type="match status" value="1"/>
</dbReference>
<dbReference type="Gramene" id="PUZ77002">
    <property type="protein sequence ID" value="PUZ77002"/>
    <property type="gene ID" value="GQ55_1G336100"/>
</dbReference>
<dbReference type="OrthoDB" id="623851at2759"/>
<dbReference type="EMBL" id="CM009749">
    <property type="protein sequence ID" value="PUZ77001.1"/>
    <property type="molecule type" value="Genomic_DNA"/>
</dbReference>
<evidence type="ECO:0000256" key="1">
    <source>
        <dbReference type="SAM" id="MobiDB-lite"/>
    </source>
</evidence>
<dbReference type="EMBL" id="CM009749">
    <property type="protein sequence ID" value="PUZ77002.1"/>
    <property type="molecule type" value="Genomic_DNA"/>
</dbReference>
<dbReference type="Proteomes" id="UP000244336">
    <property type="component" value="Chromosome 1"/>
</dbReference>
<dbReference type="AlphaFoldDB" id="A0A2T7FA96"/>
<evidence type="ECO:0000259" key="2">
    <source>
        <dbReference type="Pfam" id="PF03478"/>
    </source>
</evidence>
<dbReference type="Gramene" id="PUZ77001">
    <property type="protein sequence ID" value="PUZ77001"/>
    <property type="gene ID" value="GQ55_1G336100"/>
</dbReference>
<dbReference type="InterPro" id="IPR005174">
    <property type="entry name" value="KIB1-4_b-propeller"/>
</dbReference>
<sequence length="389" mass="42142">MAETELVFPSRKRRNSPGKQKSPIQIAIAIAMAATGWSDLPAELLTDIAGGITELADIARFRSVCSSWRSAAGHAAAAPPPQPPWLLLPSSPSRLFFCPREDRIYPDLRLPRPAAAASHRRRRRLYASPHGWTLAVDPTDLAASLVHPFTGATRPLPPLPAFFAETDDLAWDWSPHGVMASCGEGLLFCAADPPAASWAPIPALADCNASSINYAAGEFFVFEEDVCRTTVVDAVTLDVAGVIPAPAVELPSEARLVVAGDELFLLVKSKWMYLFGDDVDFSKAFHVNHRSVDPAWQELDGIGDRALFVDSLHGFAVPTAGFGNLESNTIYSVSSKEVSNRRPTTVNYSVSAFSLESRSSKKLACRLNGREMAMRGEMPSWIIPSLVEG</sequence>
<evidence type="ECO:0000313" key="4">
    <source>
        <dbReference type="Proteomes" id="UP000244336"/>
    </source>
</evidence>
<dbReference type="Pfam" id="PF03478">
    <property type="entry name" value="Beta-prop_KIB1-4"/>
    <property type="match status" value="1"/>
</dbReference>
<accession>A0A2T7FA96</accession>
<dbReference type="Gene3D" id="1.20.1280.50">
    <property type="match status" value="1"/>
</dbReference>
<dbReference type="Gramene" id="PUZ77003">
    <property type="protein sequence ID" value="PUZ77003"/>
    <property type="gene ID" value="GQ55_1G336100"/>
</dbReference>
<dbReference type="PANTHER" id="PTHR33110:SF35">
    <property type="entry name" value="OS02G0671200 PROTEIN"/>
    <property type="match status" value="1"/>
</dbReference>
<keyword evidence="4" id="KW-1185">Reference proteome</keyword>
<protein>
    <recommendedName>
        <fullName evidence="2">KIB1-4 beta-propeller domain-containing protein</fullName>
    </recommendedName>
</protein>
<dbReference type="InterPro" id="IPR036047">
    <property type="entry name" value="F-box-like_dom_sf"/>
</dbReference>
<dbReference type="PANTHER" id="PTHR33110">
    <property type="entry name" value="F-BOX/KELCH-REPEAT PROTEIN-RELATED"/>
    <property type="match status" value="1"/>
</dbReference>
<feature type="domain" description="KIB1-4 beta-propeller" evidence="2">
    <location>
        <begin position="97"/>
        <end position="334"/>
    </location>
</feature>
<reference evidence="3 4" key="1">
    <citation type="submission" date="2018-04" db="EMBL/GenBank/DDBJ databases">
        <title>WGS assembly of Panicum hallii var. hallii HAL2.</title>
        <authorList>
            <person name="Lovell J."/>
            <person name="Jenkins J."/>
            <person name="Lowry D."/>
            <person name="Mamidi S."/>
            <person name="Sreedasyam A."/>
            <person name="Weng X."/>
            <person name="Barry K."/>
            <person name="Bonette J."/>
            <person name="Campitelli B."/>
            <person name="Daum C."/>
            <person name="Gordon S."/>
            <person name="Gould B."/>
            <person name="Lipzen A."/>
            <person name="MacQueen A."/>
            <person name="Palacio-Mejia J."/>
            <person name="Plott C."/>
            <person name="Shakirov E."/>
            <person name="Shu S."/>
            <person name="Yoshinaga Y."/>
            <person name="Zane M."/>
            <person name="Rokhsar D."/>
            <person name="Grimwood J."/>
            <person name="Schmutz J."/>
            <person name="Juenger T."/>
        </authorList>
    </citation>
    <scope>NUCLEOTIDE SEQUENCE [LARGE SCALE GENOMIC DNA]</scope>
    <source>
        <strain evidence="4">cv. HAL2</strain>
        <strain evidence="3">HAL2</strain>
    </source>
</reference>
<dbReference type="STRING" id="1504633.A0A2T7FA96"/>
<evidence type="ECO:0000313" key="3">
    <source>
        <dbReference type="EMBL" id="PUZ77002.1"/>
    </source>
</evidence>
<feature type="region of interest" description="Disordered" evidence="1">
    <location>
        <begin position="1"/>
        <end position="20"/>
    </location>
</feature>